<feature type="domain" description="Nucleoprotein TPR/MPL1" evidence="7">
    <location>
        <begin position="184"/>
        <end position="262"/>
    </location>
</feature>
<keyword evidence="10" id="KW-1185">Reference proteome</keyword>
<sequence>MATASVDTGYIAASYSIPEPTLQSLLANPTLEQIRDLLSKIEEKAREHESLLAEKLRSDVELETAVQNGNRRTKQLKESVDKSQKEVEELRKKLSSEETIRASLESELQNIKSTSTNSSSELHTLKSRISTLETSNTDALSLLEAKTAAHDKLSDELSAQQKKAVALRRELADAEEKRQAAENASMSAKFKEQSLQQEVELLKKNNEWHEKELKHRGSEHTKYRKEKSAQISELNRTLEDVNQANASLRSIETTLRDRVTELTRKLDDALGQIQSKDEEAINRETSFRAELENATRLAELQRKSAETARSRQQELEESLNQLRDDAATEIGNLQADINAERSEKDAAERRVAELEALRQELEAELAATRDVPSRPSTPRRGPNGVGAHNTPGRNGSPGLTSTPGGSRLKAPLTVTQIYSDYSKVKAELEAERRDAQELRKTNDEYLDAMQQLEPQFTELQLANASFAQEVQELGTLLEQATKERDSAKKAARIAEGKCSGLNAQINLLRQQSRDLGTQVKILLVEVQARDQGLAPMSEEERAQLERSARGEPDDDTSDMTPTARLISQRLVIFRNVEELQNRNQQLLELTRHLGEEMEGEDAKAKKAQREADERELESLRIRITQYQDHIKTLTTQSESFVKERDMFRRMVAHRGNLPPGTDMADMFAQSVDGSIMPATPSRAHSVEPSADARALSDHIKLLRELQQHFDAYKAEAATDRQALKDRIDQLEKAKSEAQSENAKNFSQLILAQERAELLRSNYDMAQADNRELSNRLKLISDNAGKQDVRTQQVAEELVEAKGLIDSMRHETANLKAEKDLWKSIDERRTQEYDSLTAERNRLSKMLSDVQSLQNERDLENGETRRRLQTRVDGLESELSAVKRKLDDEVEQSKKASARREYEDEQRRTRIEELLQSASNYKEELVKVKTQRDALQSQVDELKIEVRIAEEKAQALQPRSTTRPNADRETDENALTREQELAIEVADLHRDLDIKQAELEQAQEEIEQYKSIAQAAEESLQNLNETHDQYREETDQVLAENTTKIQDLEKRVEEISSELAGAHTELSETRSKAEEATSRLTEEKTRYESELAALRDECERLATSAKFHQEDLKKQTEISQQAQQNYEDELVKHANTTESLHKIRDQYNQIKTEVATSKAEAESARVSLAQNEESWAERRNQYEQEISELKNRREGVDAQNQRLMKQVEDISAQIKALKDNRAANGEDAARAGTPRGDSDSNTQEIIRYLREEKTITEMQMDLCQRESKRLKGELDHTKAQLEQTREKLEEERRLQVAKAQNVTTHNQLMQTINELNLNRESNVTLRNQYESAQKQLNLKSKEVDDLIAQLEPVQTRVRELEHELESKDGELRLLQEDRDRWQKRTQDIMQKYDRVDPAELEGFKTQISSLEAERDGLIAAKEELESSVQEKVSTAVTAAQEESQEKWEKRRLNIIEQSKSKVRELSESIKKLNSQIATLNENQTHMSLELANANEELSKVKNELEETRAARDRALEQVNQKTPAPIDHAEEGQIYEGLSEDAKAAFETRIANSEAQASSEAEKAANLEQELQRVQALVQGLNSQVENLQQTLEAANAQVTTLQNAPPPPQGNASSEELEKIQSELATKQREIEALKAAAEVAASMTQAPEDGSKPLAELVKEQVEQISNRLSAEHNQRIAEEEEKYKKRADSMKTQLSKKLSEGKQIIREEEKLEHDKAIAQLKSEHLAELERLRTEHREEIQSLKVQAGTAVSGVPGDNGNATGGGSVAKLSELTPEQIKELLQTNTQVKAILRGNIESGVKKQTAQIKQEEQKTWTAKLEEFKKAAEESRVKAVELEGKKMKVKLNMLDNRGRTMTAQINVVKKAADETPQRAVGEVWEEAKIAKAPPATPVSAAPSTTTAAQGPPSQITASPSTTPASANQQQRLQSQANASPAPSPVPALPAVTNIAPPTFGSSGNSSDQTNGPPSGPVQSQSSGLGVSSVVPEGSGTSPSTKTQQQPSVPSTVQQQQQQSNMPRPAQAVGTGPAALKHVLNQNQNQGSNQNPALNQPLPSGIPRGGTGIPRGGRGSQQATGRGGVHSQQQQQGSGHQQQHEVNATGAARGGFGLPRGPGGIGRGGRGRGQVNTQGHQAQQGGPNSPGGGRGGGLNPGARQFNPGAGMKRPHEGGEGGTAEKKARGQGE</sequence>
<accession>A0A517LH40</accession>
<dbReference type="PANTHER" id="PTHR18898">
    <property type="entry name" value="NUCLEOPROTEIN TPR-RELATED"/>
    <property type="match status" value="1"/>
</dbReference>
<feature type="compositionally biased region" description="Gly residues" evidence="5">
    <location>
        <begin position="2057"/>
        <end position="2069"/>
    </location>
</feature>
<organism evidence="9 10">
    <name type="scientific">Venturia effusa</name>
    <dbReference type="NCBI Taxonomy" id="50376"/>
    <lineage>
        <taxon>Eukaryota</taxon>
        <taxon>Fungi</taxon>
        <taxon>Dikarya</taxon>
        <taxon>Ascomycota</taxon>
        <taxon>Pezizomycotina</taxon>
        <taxon>Dothideomycetes</taxon>
        <taxon>Pleosporomycetidae</taxon>
        <taxon>Venturiales</taxon>
        <taxon>Venturiaceae</taxon>
        <taxon>Venturia</taxon>
    </lineage>
</organism>
<evidence type="ECO:0000256" key="5">
    <source>
        <dbReference type="SAM" id="MobiDB-lite"/>
    </source>
</evidence>
<feature type="compositionally biased region" description="Gly residues" evidence="5">
    <location>
        <begin position="2138"/>
        <end position="2149"/>
    </location>
</feature>
<dbReference type="STRING" id="50376.A0A517LH40"/>
<name>A0A517LH40_9PEZI</name>
<keyword evidence="3" id="KW-0539">Nucleus</keyword>
<gene>
    <name evidence="9" type="ORF">FKW77_003764</name>
</gene>
<dbReference type="GO" id="GO:0005643">
    <property type="term" value="C:nuclear pore"/>
    <property type="evidence" value="ECO:0007669"/>
    <property type="project" value="TreeGrafter"/>
</dbReference>
<feature type="compositionally biased region" description="Basic and acidic residues" evidence="5">
    <location>
        <begin position="1064"/>
        <end position="1086"/>
    </location>
</feature>
<dbReference type="InterPro" id="IPR057577">
    <property type="entry name" value="Nucleoprot-TPR/MLP1_dom"/>
</dbReference>
<feature type="compositionally biased region" description="Basic and acidic residues" evidence="5">
    <location>
        <begin position="538"/>
        <end position="551"/>
    </location>
</feature>
<evidence type="ECO:0000256" key="2">
    <source>
        <dbReference type="ARBA" id="ARBA00023054"/>
    </source>
</evidence>
<feature type="region of interest" description="Disordered" evidence="5">
    <location>
        <begin position="1217"/>
        <end position="1241"/>
    </location>
</feature>
<feature type="compositionally biased region" description="Polar residues" evidence="5">
    <location>
        <begin position="1909"/>
        <end position="1926"/>
    </location>
</feature>
<feature type="region of interest" description="Disordered" evidence="5">
    <location>
        <begin position="1882"/>
        <end position="2182"/>
    </location>
</feature>
<dbReference type="GO" id="GO:0017056">
    <property type="term" value="F:structural constituent of nuclear pore"/>
    <property type="evidence" value="ECO:0007669"/>
    <property type="project" value="TreeGrafter"/>
</dbReference>
<feature type="compositionally biased region" description="Polar residues" evidence="5">
    <location>
        <begin position="2124"/>
        <end position="2134"/>
    </location>
</feature>
<feature type="coiled-coil region" evidence="4">
    <location>
        <begin position="1720"/>
        <end position="1747"/>
    </location>
</feature>
<evidence type="ECO:0000259" key="6">
    <source>
        <dbReference type="Pfam" id="PF07926"/>
    </source>
</evidence>
<evidence type="ECO:0000313" key="10">
    <source>
        <dbReference type="Proteomes" id="UP000316270"/>
    </source>
</evidence>
<evidence type="ECO:0000256" key="3">
    <source>
        <dbReference type="ARBA" id="ARBA00023242"/>
    </source>
</evidence>
<dbReference type="Pfam" id="PF25785">
    <property type="entry name" value="TPR"/>
    <property type="match status" value="1"/>
</dbReference>
<feature type="compositionally biased region" description="Polar residues" evidence="5">
    <location>
        <begin position="1954"/>
        <end position="1965"/>
    </location>
</feature>
<comment type="subcellular location">
    <subcellularLocation>
        <location evidence="1">Nucleus</location>
    </subcellularLocation>
</comment>
<feature type="compositionally biased region" description="Gly residues" evidence="5">
    <location>
        <begin position="2102"/>
        <end position="2122"/>
    </location>
</feature>
<proteinExistence type="predicted"/>
<protein>
    <submittedName>
        <fullName evidence="9">Uncharacterized protein</fullName>
    </submittedName>
</protein>
<evidence type="ECO:0000259" key="8">
    <source>
        <dbReference type="Pfam" id="PF25785"/>
    </source>
</evidence>
<feature type="coiled-coil region" evidence="4">
    <location>
        <begin position="576"/>
        <end position="636"/>
    </location>
</feature>
<evidence type="ECO:0000256" key="4">
    <source>
        <dbReference type="SAM" id="Coils"/>
    </source>
</evidence>
<feature type="region of interest" description="Disordered" evidence="5">
    <location>
        <begin position="532"/>
        <end position="561"/>
    </location>
</feature>
<dbReference type="InterPro" id="IPR057974">
    <property type="entry name" value="NUA/TPR/MLP1-2-like_dom"/>
</dbReference>
<dbReference type="Pfam" id="PF07926">
    <property type="entry name" value="TPR_MLP1_2"/>
    <property type="match status" value="1"/>
</dbReference>
<keyword evidence="2 4" id="KW-0175">Coiled coil</keyword>
<feature type="compositionally biased region" description="Basic and acidic residues" evidence="5">
    <location>
        <begin position="2163"/>
        <end position="2182"/>
    </location>
</feature>
<feature type="coiled-coil region" evidence="4">
    <location>
        <begin position="31"/>
        <end position="107"/>
    </location>
</feature>
<dbReference type="Gene3D" id="1.20.1170.10">
    <property type="match status" value="1"/>
</dbReference>
<reference evidence="9 10" key="1">
    <citation type="submission" date="2019-07" db="EMBL/GenBank/DDBJ databases">
        <title>Finished genome of Venturia effusa.</title>
        <authorList>
            <person name="Young C.A."/>
            <person name="Cox M.P."/>
            <person name="Ganley A.R.D."/>
            <person name="David W.J."/>
        </authorList>
    </citation>
    <scope>NUCLEOTIDE SEQUENCE [LARGE SCALE GENOMIC DNA]</scope>
    <source>
        <strain evidence="10">albino</strain>
    </source>
</reference>
<feature type="region of interest" description="Disordered" evidence="5">
    <location>
        <begin position="953"/>
        <end position="972"/>
    </location>
</feature>
<feature type="compositionally biased region" description="Low complexity" evidence="5">
    <location>
        <begin position="2035"/>
        <end position="2045"/>
    </location>
</feature>
<feature type="coiled-coil region" evidence="4">
    <location>
        <begin position="1321"/>
        <end position="1426"/>
    </location>
</feature>
<feature type="coiled-coil region" evidence="4">
    <location>
        <begin position="1454"/>
        <end position="1520"/>
    </location>
</feature>
<dbReference type="PANTHER" id="PTHR18898:SF2">
    <property type="entry name" value="NUCLEOPROTEIN TPR"/>
    <property type="match status" value="1"/>
</dbReference>
<feature type="coiled-coil region" evidence="4">
    <location>
        <begin position="1549"/>
        <end position="1695"/>
    </location>
</feature>
<feature type="domain" description="NUA/TPR/MLP1-2-like" evidence="8">
    <location>
        <begin position="491"/>
        <end position="601"/>
    </location>
</feature>
<evidence type="ECO:0000313" key="9">
    <source>
        <dbReference type="EMBL" id="QDS74896.1"/>
    </source>
</evidence>
<evidence type="ECO:0000259" key="7">
    <source>
        <dbReference type="Pfam" id="PF25481"/>
    </source>
</evidence>
<evidence type="ECO:0000256" key="1">
    <source>
        <dbReference type="ARBA" id="ARBA00004123"/>
    </source>
</evidence>
<dbReference type="InterPro" id="IPR012929">
    <property type="entry name" value="Nucleoprot-TPR/MLP1-2_dom"/>
</dbReference>
<feature type="compositionally biased region" description="Basic and acidic residues" evidence="5">
    <location>
        <begin position="854"/>
        <end position="865"/>
    </location>
</feature>
<dbReference type="GO" id="GO:0006406">
    <property type="term" value="P:mRNA export from nucleus"/>
    <property type="evidence" value="ECO:0007669"/>
    <property type="project" value="TreeGrafter"/>
</dbReference>
<feature type="compositionally biased region" description="Low complexity" evidence="5">
    <location>
        <begin position="1971"/>
        <end position="2013"/>
    </location>
</feature>
<dbReference type="Pfam" id="PF25481">
    <property type="entry name" value="Nucleoprot-TPR"/>
    <property type="match status" value="1"/>
</dbReference>
<feature type="compositionally biased region" description="Low complexity" evidence="5">
    <location>
        <begin position="396"/>
        <end position="406"/>
    </location>
</feature>
<feature type="coiled-coil region" evidence="4">
    <location>
        <begin position="1259"/>
        <end position="1297"/>
    </location>
</feature>
<feature type="region of interest" description="Disordered" evidence="5">
    <location>
        <begin position="364"/>
        <end position="408"/>
    </location>
</feature>
<feature type="coiled-coil region" evidence="4">
    <location>
        <begin position="418"/>
        <end position="497"/>
    </location>
</feature>
<dbReference type="OrthoDB" id="343070at2759"/>
<dbReference type="EMBL" id="CP042196">
    <property type="protein sequence ID" value="QDS74896.1"/>
    <property type="molecule type" value="Genomic_DNA"/>
</dbReference>
<feature type="domain" description="Nucleoprotein TPR/MLP1-2" evidence="6">
    <location>
        <begin position="1093"/>
        <end position="1208"/>
    </location>
</feature>
<dbReference type="GO" id="GO:0006606">
    <property type="term" value="P:protein import into nucleus"/>
    <property type="evidence" value="ECO:0007669"/>
    <property type="project" value="InterPro"/>
</dbReference>
<dbReference type="Proteomes" id="UP000316270">
    <property type="component" value="Chromosome 12"/>
</dbReference>
<feature type="compositionally biased region" description="Low complexity" evidence="5">
    <location>
        <begin position="1892"/>
        <end position="1908"/>
    </location>
</feature>
<feature type="region of interest" description="Disordered" evidence="5">
    <location>
        <begin position="1061"/>
        <end position="1086"/>
    </location>
</feature>
<feature type="region of interest" description="Disordered" evidence="5">
    <location>
        <begin position="846"/>
        <end position="865"/>
    </location>
</feature>
<feature type="compositionally biased region" description="Low complexity" evidence="5">
    <location>
        <begin position="2080"/>
        <end position="2091"/>
    </location>
</feature>
<feature type="coiled-coil region" evidence="4">
    <location>
        <begin position="713"/>
        <end position="782"/>
    </location>
</feature>